<comment type="caution">
    <text evidence="1">The sequence shown here is derived from an EMBL/GenBank/DDBJ whole genome shotgun (WGS) entry which is preliminary data.</text>
</comment>
<protein>
    <submittedName>
        <fullName evidence="1">Type III secretion protein HrpB2</fullName>
    </submittedName>
</protein>
<dbReference type="Proteomes" id="UP000004814">
    <property type="component" value="Unassembled WGS sequence"/>
</dbReference>
<dbReference type="PATRIC" id="fig|396597.7.peg.6966"/>
<dbReference type="AlphaFoldDB" id="B1T0N7"/>
<dbReference type="RefSeq" id="WP_006757344.1">
    <property type="nucleotide sequence ID" value="NZ_ABLK01000027.1"/>
</dbReference>
<reference evidence="1 2" key="1">
    <citation type="submission" date="2008-03" db="EMBL/GenBank/DDBJ databases">
        <title>Sequencing of the draft genome and assembly of Burkholderia ambifaria MEX-5.</title>
        <authorList>
            <consortium name="US DOE Joint Genome Institute (JGI-PGF)"/>
            <person name="Copeland A."/>
            <person name="Lucas S."/>
            <person name="Lapidus A."/>
            <person name="Glavina del Rio T."/>
            <person name="Dalin E."/>
            <person name="Tice H."/>
            <person name="Bruce D."/>
            <person name="Goodwin L."/>
            <person name="Pitluck S."/>
            <person name="Larimer F."/>
            <person name="Land M.L."/>
            <person name="Hauser L."/>
            <person name="Tiedje J."/>
            <person name="Richardson P."/>
        </authorList>
    </citation>
    <scope>NUCLEOTIDE SEQUENCE [LARGE SCALE GENOMIC DNA]</scope>
    <source>
        <strain evidence="1 2">MEX-5</strain>
    </source>
</reference>
<gene>
    <name evidence="1" type="ORF">BamMEX5DRAFT_1353</name>
</gene>
<organism evidence="1 2">
    <name type="scientific">Burkholderia ambifaria MEX-5</name>
    <dbReference type="NCBI Taxonomy" id="396597"/>
    <lineage>
        <taxon>Bacteria</taxon>
        <taxon>Pseudomonadati</taxon>
        <taxon>Pseudomonadota</taxon>
        <taxon>Betaproteobacteria</taxon>
        <taxon>Burkholderiales</taxon>
        <taxon>Burkholderiaceae</taxon>
        <taxon>Burkholderia</taxon>
        <taxon>Burkholderia cepacia complex</taxon>
    </lineage>
</organism>
<evidence type="ECO:0000313" key="1">
    <source>
        <dbReference type="EMBL" id="EDT42862.1"/>
    </source>
</evidence>
<evidence type="ECO:0000313" key="2">
    <source>
        <dbReference type="Proteomes" id="UP000004814"/>
    </source>
</evidence>
<proteinExistence type="predicted"/>
<dbReference type="EMBL" id="ABLK01000027">
    <property type="protein sequence ID" value="EDT42862.1"/>
    <property type="molecule type" value="Genomic_DNA"/>
</dbReference>
<name>B1T0N7_9BURK</name>
<dbReference type="Pfam" id="PF09487">
    <property type="entry name" value="HrpB2"/>
    <property type="match status" value="1"/>
</dbReference>
<sequence>MIDSVSFNHVTPVRVGTEVGEALGAPAGDRRLAEHFQELMAQPDMAAPVAERFDASHAVVQLIREQNAQFVNVNRNMMDALAASPMLDMKEMHVRAMQMQFELANMQIDLAAKMGVVNSSKSAVETLMKNQ</sequence>
<accession>B1T0N7</accession>
<dbReference type="InterPro" id="IPR013391">
    <property type="entry name" value="T3SS_HrpB2"/>
</dbReference>